<dbReference type="Gene3D" id="3.90.230.10">
    <property type="entry name" value="Creatinase/methionine aminopeptidase superfamily"/>
    <property type="match status" value="1"/>
</dbReference>
<dbReference type="InterPro" id="IPR029149">
    <property type="entry name" value="Creatin/AminoP/Spt16_N"/>
</dbReference>
<dbReference type="EMBL" id="JXLP01000014">
    <property type="protein sequence ID" value="KIL77426.1"/>
    <property type="molecule type" value="Genomic_DNA"/>
</dbReference>
<accession>A0ABR5ARQ9</accession>
<keyword evidence="6" id="KW-0378">Hydrolase</keyword>
<dbReference type="CDD" id="cd01092">
    <property type="entry name" value="APP-like"/>
    <property type="match status" value="1"/>
</dbReference>
<dbReference type="Pfam" id="PF00557">
    <property type="entry name" value="Peptidase_M24"/>
    <property type="match status" value="1"/>
</dbReference>
<organism evidence="6 7">
    <name type="scientific">Bacillus badius</name>
    <dbReference type="NCBI Taxonomy" id="1455"/>
    <lineage>
        <taxon>Bacteria</taxon>
        <taxon>Bacillati</taxon>
        <taxon>Bacillota</taxon>
        <taxon>Bacilli</taxon>
        <taxon>Bacillales</taxon>
        <taxon>Bacillaceae</taxon>
        <taxon>Pseudobacillus</taxon>
    </lineage>
</organism>
<evidence type="ECO:0000256" key="3">
    <source>
        <dbReference type="ARBA" id="ARBA00023211"/>
    </source>
</evidence>
<feature type="domain" description="Peptidase M24" evidence="4">
    <location>
        <begin position="149"/>
        <end position="349"/>
    </location>
</feature>
<name>A0ABR5ARQ9_BACBA</name>
<evidence type="ECO:0000313" key="7">
    <source>
        <dbReference type="Proteomes" id="UP000031982"/>
    </source>
</evidence>
<dbReference type="InterPro" id="IPR050659">
    <property type="entry name" value="Peptidase_M24B"/>
</dbReference>
<evidence type="ECO:0000256" key="1">
    <source>
        <dbReference type="ARBA" id="ARBA00001936"/>
    </source>
</evidence>
<evidence type="ECO:0000259" key="4">
    <source>
        <dbReference type="Pfam" id="PF00557"/>
    </source>
</evidence>
<dbReference type="GeneID" id="92778118"/>
<dbReference type="Proteomes" id="UP000031982">
    <property type="component" value="Unassembled WGS sequence"/>
</dbReference>
<dbReference type="PANTHER" id="PTHR46112:SF10">
    <property type="entry name" value="DIPEPTIDASE YKVY-RELATED"/>
    <property type="match status" value="1"/>
</dbReference>
<feature type="domain" description="Creatinase N-terminal" evidence="5">
    <location>
        <begin position="8"/>
        <end position="139"/>
    </location>
</feature>
<keyword evidence="3" id="KW-0464">Manganese</keyword>
<evidence type="ECO:0000256" key="2">
    <source>
        <dbReference type="ARBA" id="ARBA00008766"/>
    </source>
</evidence>
<keyword evidence="7" id="KW-1185">Reference proteome</keyword>
<dbReference type="SUPFAM" id="SSF53092">
    <property type="entry name" value="Creatinase/prolidase N-terminal domain"/>
    <property type="match status" value="1"/>
</dbReference>
<dbReference type="InterPro" id="IPR036005">
    <property type="entry name" value="Creatinase/aminopeptidase-like"/>
</dbReference>
<evidence type="ECO:0000313" key="6">
    <source>
        <dbReference type="EMBL" id="KIL77426.1"/>
    </source>
</evidence>
<gene>
    <name evidence="6" type="ORF">SD77_1412</name>
</gene>
<dbReference type="Pfam" id="PF01321">
    <property type="entry name" value="Creatinase_N"/>
    <property type="match status" value="1"/>
</dbReference>
<protein>
    <submittedName>
        <fullName evidence="6">Aminopeptidase YpdF</fullName>
    </submittedName>
</protein>
<comment type="cofactor">
    <cofactor evidence="1">
        <name>Mn(2+)</name>
        <dbReference type="ChEBI" id="CHEBI:29035"/>
    </cofactor>
</comment>
<dbReference type="RefSeq" id="WP_041114118.1">
    <property type="nucleotide sequence ID" value="NZ_JARLVI010000017.1"/>
</dbReference>
<dbReference type="GO" id="GO:0004177">
    <property type="term" value="F:aminopeptidase activity"/>
    <property type="evidence" value="ECO:0007669"/>
    <property type="project" value="UniProtKB-KW"/>
</dbReference>
<proteinExistence type="inferred from homology"/>
<reference evidence="6 7" key="1">
    <citation type="submission" date="2015-01" db="EMBL/GenBank/DDBJ databases">
        <title>Genome Assembly of Bacillus badius MTCC 1458.</title>
        <authorList>
            <person name="Verma A."/>
            <person name="Khatri I."/>
            <person name="Mual P."/>
            <person name="Subramanian S."/>
            <person name="Krishnamurthi S."/>
        </authorList>
    </citation>
    <scope>NUCLEOTIDE SEQUENCE [LARGE SCALE GENOMIC DNA]</scope>
    <source>
        <strain evidence="6 7">MTCC 1458</strain>
    </source>
</reference>
<dbReference type="PANTHER" id="PTHR46112">
    <property type="entry name" value="AMINOPEPTIDASE"/>
    <property type="match status" value="1"/>
</dbReference>
<keyword evidence="6" id="KW-0645">Protease</keyword>
<dbReference type="SUPFAM" id="SSF55920">
    <property type="entry name" value="Creatinase/aminopeptidase"/>
    <property type="match status" value="1"/>
</dbReference>
<sequence length="373" mass="41665">MTAIYQQRITALKEQMKERQIEVGLVTSPKNIYYYTGFHSEPYERFMALLLDGRTDQLSLFIPALDYEAAKQHSFVEQLIPIFDEQNPYQVVKDHIGEEIKSLGVETKRVTLHQQTQLNNHLSISGYLDIGDFVASQRMRKTPEECLRVERAVQIVEKVLAEGMKKVAVGMTELELAAEMELLMRRFGAAGPSFSTTVLSGVKSSLPHGHSDEKKLQWGEFLLIDMGVMADGYCSDISRTFVIGEASAEQEKLHGIVRQATEAGVRAAKAGVAAKEVDRAAREVIKQNGYGRYFNNRVGHGLGIEVHEEPSIHENSELMIESGFLFTVEPGIYVPNWGGVRIEEDVYIGEDGQANVLTTFPTELMSVAVNSYS</sequence>
<dbReference type="InterPro" id="IPR000994">
    <property type="entry name" value="Pept_M24"/>
</dbReference>
<dbReference type="Gene3D" id="3.40.350.10">
    <property type="entry name" value="Creatinase/prolidase N-terminal domain"/>
    <property type="match status" value="1"/>
</dbReference>
<dbReference type="InterPro" id="IPR000587">
    <property type="entry name" value="Creatinase_N"/>
</dbReference>
<comment type="similarity">
    <text evidence="2">Belongs to the peptidase M24B family.</text>
</comment>
<keyword evidence="6" id="KW-0031">Aminopeptidase</keyword>
<evidence type="ECO:0000259" key="5">
    <source>
        <dbReference type="Pfam" id="PF01321"/>
    </source>
</evidence>
<comment type="caution">
    <text evidence="6">The sequence shown here is derived from an EMBL/GenBank/DDBJ whole genome shotgun (WGS) entry which is preliminary data.</text>
</comment>